<feature type="region of interest" description="Disordered" evidence="3">
    <location>
        <begin position="272"/>
        <end position="306"/>
    </location>
</feature>
<keyword evidence="2" id="KW-0597">Phosphoprotein</keyword>
<sequence length="306" mass="33151">MCNEAMCGARRQTGTNRGGGDGPPVLDDGLDDDGHHGNAHNTGGVVSHVTGTIGIVDDDGHSVVSMRQLIHDRLPHVEIMWTTIDPDKGVRLALDKIMQPDLVLVDMTMETFSGEEICRRIRHRNAVVQLLGMVASAKGLHGAELARSGAQGIISKNSTADFIDGIVEVLRGGVYGDYGFLDAHDSYEQLKGAKPVHSDEVSTRQAQVMNLMSTGMTDPHIADEIGIAEGTVRKHAQLAMAKLHAETRVQAVLAWTELQAGRTLQPRYITLDGNASERPRDRPSHECSDAPHEDDGDDGILHRREA</sequence>
<feature type="compositionally biased region" description="Basic and acidic residues" evidence="3">
    <location>
        <begin position="275"/>
        <end position="306"/>
    </location>
</feature>
<feature type="domain" description="Response regulatory" evidence="5">
    <location>
        <begin position="52"/>
        <end position="171"/>
    </location>
</feature>
<evidence type="ECO:0000313" key="7">
    <source>
        <dbReference type="Proteomes" id="UP000441772"/>
    </source>
</evidence>
<keyword evidence="7" id="KW-1185">Reference proteome</keyword>
<dbReference type="PROSITE" id="PS50110">
    <property type="entry name" value="RESPONSE_REGULATORY"/>
    <property type="match status" value="1"/>
</dbReference>
<reference evidence="6 7" key="1">
    <citation type="submission" date="2019-09" db="EMBL/GenBank/DDBJ databases">
        <title>Characterization of the phylogenetic diversity of two novel species belonging to the genus Bifidobacterium: Bifidobacterium cebidarum sp. nov. and Bifidobacterium leontopitheci sp. nov.</title>
        <authorList>
            <person name="Lugli G.A."/>
            <person name="Duranti S."/>
            <person name="Milani C."/>
            <person name="Turroni F."/>
            <person name="Ventura M."/>
        </authorList>
    </citation>
    <scope>NUCLEOTIDE SEQUENCE [LARGE SCALE GENOMIC DNA]</scope>
    <source>
        <strain evidence="6 7">LMG 31471</strain>
    </source>
</reference>
<dbReference type="GO" id="GO:0003677">
    <property type="term" value="F:DNA binding"/>
    <property type="evidence" value="ECO:0007669"/>
    <property type="project" value="UniProtKB-KW"/>
</dbReference>
<evidence type="ECO:0000313" key="6">
    <source>
        <dbReference type="EMBL" id="KAB7791237.1"/>
    </source>
</evidence>
<dbReference type="InterPro" id="IPR001789">
    <property type="entry name" value="Sig_transdc_resp-reg_receiver"/>
</dbReference>
<comment type="caution">
    <text evidence="6">The sequence shown here is derived from an EMBL/GenBank/DDBJ whole genome shotgun (WGS) entry which is preliminary data.</text>
</comment>
<evidence type="ECO:0000256" key="1">
    <source>
        <dbReference type="ARBA" id="ARBA00023125"/>
    </source>
</evidence>
<protein>
    <submittedName>
        <fullName evidence="6">Two-component transcriptional regulator</fullName>
    </submittedName>
</protein>
<dbReference type="SMART" id="SM00448">
    <property type="entry name" value="REC"/>
    <property type="match status" value="1"/>
</dbReference>
<dbReference type="SUPFAM" id="SSF52172">
    <property type="entry name" value="CheY-like"/>
    <property type="match status" value="1"/>
</dbReference>
<dbReference type="InterPro" id="IPR036388">
    <property type="entry name" value="WH-like_DNA-bd_sf"/>
</dbReference>
<dbReference type="Gene3D" id="3.40.50.2300">
    <property type="match status" value="1"/>
</dbReference>
<dbReference type="CDD" id="cd06170">
    <property type="entry name" value="LuxR_C_like"/>
    <property type="match status" value="1"/>
</dbReference>
<dbReference type="InterPro" id="IPR000792">
    <property type="entry name" value="Tscrpt_reg_LuxR_C"/>
</dbReference>
<dbReference type="Gene3D" id="1.10.10.10">
    <property type="entry name" value="Winged helix-like DNA-binding domain superfamily/Winged helix DNA-binding domain"/>
    <property type="match status" value="1"/>
</dbReference>
<dbReference type="GO" id="GO:0000160">
    <property type="term" value="P:phosphorelay signal transduction system"/>
    <property type="evidence" value="ECO:0007669"/>
    <property type="project" value="InterPro"/>
</dbReference>
<evidence type="ECO:0000259" key="5">
    <source>
        <dbReference type="PROSITE" id="PS50110"/>
    </source>
</evidence>
<gene>
    <name evidence="6" type="ORF">F7D09_0190</name>
</gene>
<dbReference type="InterPro" id="IPR016032">
    <property type="entry name" value="Sig_transdc_resp-reg_C-effctor"/>
</dbReference>
<feature type="region of interest" description="Disordered" evidence="3">
    <location>
        <begin position="1"/>
        <end position="45"/>
    </location>
</feature>
<dbReference type="InterPro" id="IPR039420">
    <property type="entry name" value="WalR-like"/>
</dbReference>
<dbReference type="Proteomes" id="UP000441772">
    <property type="component" value="Unassembled WGS sequence"/>
</dbReference>
<dbReference type="EMBL" id="WBVT01000002">
    <property type="protein sequence ID" value="KAB7791237.1"/>
    <property type="molecule type" value="Genomic_DNA"/>
</dbReference>
<dbReference type="PROSITE" id="PS50043">
    <property type="entry name" value="HTH_LUXR_2"/>
    <property type="match status" value="1"/>
</dbReference>
<dbReference type="Pfam" id="PF00072">
    <property type="entry name" value="Response_reg"/>
    <property type="match status" value="1"/>
</dbReference>
<accession>A0A6I1GPN3</accession>
<keyword evidence="1" id="KW-0238">DNA-binding</keyword>
<dbReference type="InterPro" id="IPR011006">
    <property type="entry name" value="CheY-like_superfamily"/>
</dbReference>
<dbReference type="SMART" id="SM00421">
    <property type="entry name" value="HTH_LUXR"/>
    <property type="match status" value="1"/>
</dbReference>
<name>A0A6I1GPN3_9BIFI</name>
<dbReference type="PRINTS" id="PR00038">
    <property type="entry name" value="HTHLUXR"/>
</dbReference>
<dbReference type="AlphaFoldDB" id="A0A6I1GPN3"/>
<feature type="domain" description="HTH luxR-type" evidence="4">
    <location>
        <begin position="194"/>
        <end position="259"/>
    </location>
</feature>
<feature type="modified residue" description="4-aspartylphosphate" evidence="2">
    <location>
        <position position="106"/>
    </location>
</feature>
<evidence type="ECO:0000256" key="3">
    <source>
        <dbReference type="SAM" id="MobiDB-lite"/>
    </source>
</evidence>
<dbReference type="Pfam" id="PF00196">
    <property type="entry name" value="GerE"/>
    <property type="match status" value="1"/>
</dbReference>
<organism evidence="6 7">
    <name type="scientific">Bifidobacterium leontopitheci</name>
    <dbReference type="NCBI Taxonomy" id="2650774"/>
    <lineage>
        <taxon>Bacteria</taxon>
        <taxon>Bacillati</taxon>
        <taxon>Actinomycetota</taxon>
        <taxon>Actinomycetes</taxon>
        <taxon>Bifidobacteriales</taxon>
        <taxon>Bifidobacteriaceae</taxon>
        <taxon>Bifidobacterium</taxon>
    </lineage>
</organism>
<dbReference type="PANTHER" id="PTHR43214:SF43">
    <property type="entry name" value="TWO-COMPONENT RESPONSE REGULATOR"/>
    <property type="match status" value="1"/>
</dbReference>
<dbReference type="GO" id="GO:0006355">
    <property type="term" value="P:regulation of DNA-templated transcription"/>
    <property type="evidence" value="ECO:0007669"/>
    <property type="project" value="InterPro"/>
</dbReference>
<dbReference type="PANTHER" id="PTHR43214">
    <property type="entry name" value="TWO-COMPONENT RESPONSE REGULATOR"/>
    <property type="match status" value="1"/>
</dbReference>
<dbReference type="RefSeq" id="WP_319792549.1">
    <property type="nucleotide sequence ID" value="NZ_JBHSKZ010000028.1"/>
</dbReference>
<proteinExistence type="predicted"/>
<evidence type="ECO:0000256" key="2">
    <source>
        <dbReference type="PROSITE-ProRule" id="PRU00169"/>
    </source>
</evidence>
<evidence type="ECO:0000259" key="4">
    <source>
        <dbReference type="PROSITE" id="PS50043"/>
    </source>
</evidence>
<dbReference type="SUPFAM" id="SSF46894">
    <property type="entry name" value="C-terminal effector domain of the bipartite response regulators"/>
    <property type="match status" value="1"/>
</dbReference>